<comment type="subcellular location">
    <subcellularLocation>
        <location evidence="1">Cell membrane</location>
        <topology evidence="1">Single-pass type I membrane protein</topology>
    </subcellularLocation>
</comment>
<dbReference type="GO" id="GO:0005886">
    <property type="term" value="C:plasma membrane"/>
    <property type="evidence" value="ECO:0007669"/>
    <property type="project" value="UniProtKB-SubCell"/>
</dbReference>
<evidence type="ECO:0000256" key="5">
    <source>
        <dbReference type="ARBA" id="ARBA00022692"/>
    </source>
</evidence>
<dbReference type="EMBL" id="SRMA01025597">
    <property type="protein sequence ID" value="TRY92815.1"/>
    <property type="molecule type" value="Genomic_DNA"/>
</dbReference>
<dbReference type="GO" id="GO:0031623">
    <property type="term" value="P:receptor internalization"/>
    <property type="evidence" value="ECO:0007669"/>
    <property type="project" value="TreeGrafter"/>
</dbReference>
<dbReference type="GO" id="GO:0006816">
    <property type="term" value="P:calcium ion transport"/>
    <property type="evidence" value="ECO:0007669"/>
    <property type="project" value="TreeGrafter"/>
</dbReference>
<keyword evidence="10" id="KW-0675">Receptor</keyword>
<dbReference type="InterPro" id="IPR038126">
    <property type="entry name" value="RAMP_sf"/>
</dbReference>
<dbReference type="PANTHER" id="PTHR14076:SF7">
    <property type="entry name" value="RECEPTOR ACTIVITY-MODIFYING PROTEIN 1-LIKE"/>
    <property type="match status" value="1"/>
</dbReference>
<keyword evidence="9" id="KW-1015">Disulfide bond</keyword>
<organism evidence="12 13">
    <name type="scientific">Danionella cerebrum</name>
    <dbReference type="NCBI Taxonomy" id="2873325"/>
    <lineage>
        <taxon>Eukaryota</taxon>
        <taxon>Metazoa</taxon>
        <taxon>Chordata</taxon>
        <taxon>Craniata</taxon>
        <taxon>Vertebrata</taxon>
        <taxon>Euteleostomi</taxon>
        <taxon>Actinopterygii</taxon>
        <taxon>Neopterygii</taxon>
        <taxon>Teleostei</taxon>
        <taxon>Ostariophysi</taxon>
        <taxon>Cypriniformes</taxon>
        <taxon>Danionidae</taxon>
        <taxon>Danioninae</taxon>
        <taxon>Danionella</taxon>
    </lineage>
</organism>
<dbReference type="STRING" id="623744.A0A553QS75"/>
<dbReference type="GO" id="GO:0009986">
    <property type="term" value="C:cell surface"/>
    <property type="evidence" value="ECO:0007669"/>
    <property type="project" value="TreeGrafter"/>
</dbReference>
<evidence type="ECO:0000256" key="1">
    <source>
        <dbReference type="ARBA" id="ARBA00004251"/>
    </source>
</evidence>
<evidence type="ECO:0000256" key="11">
    <source>
        <dbReference type="SAM" id="Phobius"/>
    </source>
</evidence>
<feature type="transmembrane region" description="Helical" evidence="11">
    <location>
        <begin position="141"/>
        <end position="162"/>
    </location>
</feature>
<gene>
    <name evidence="12" type="ORF">DNTS_024881</name>
</gene>
<dbReference type="Gene3D" id="1.10.150.510">
    <property type="entry name" value="Receptor activity modifying family"/>
    <property type="match status" value="1"/>
</dbReference>
<dbReference type="InterPro" id="IPR006985">
    <property type="entry name" value="RAMP"/>
</dbReference>
<dbReference type="PANTHER" id="PTHR14076">
    <property type="entry name" value="RECEPTOR ACTIVITY MODIFYING PROTEIN RAMP"/>
    <property type="match status" value="1"/>
</dbReference>
<keyword evidence="4" id="KW-1003">Cell membrane</keyword>
<reference evidence="12 13" key="1">
    <citation type="journal article" date="2019" name="Sci. Data">
        <title>Hybrid genome assembly and annotation of Danionella translucida.</title>
        <authorList>
            <person name="Kadobianskyi M."/>
            <person name="Schulze L."/>
            <person name="Schuelke M."/>
            <person name="Judkewitz B."/>
        </authorList>
    </citation>
    <scope>NUCLEOTIDE SEQUENCE [LARGE SCALE GENOMIC DNA]</scope>
    <source>
        <strain evidence="12 13">Bolton</strain>
    </source>
</reference>
<comment type="caution">
    <text evidence="12">The sequence shown here is derived from an EMBL/GenBank/DDBJ whole genome shotgun (WGS) entry which is preliminary data.</text>
</comment>
<comment type="similarity">
    <text evidence="2">Belongs to the RAMP family.</text>
</comment>
<keyword evidence="7 11" id="KW-1133">Transmembrane helix</keyword>
<evidence type="ECO:0000313" key="13">
    <source>
        <dbReference type="Proteomes" id="UP000316079"/>
    </source>
</evidence>
<dbReference type="Proteomes" id="UP000316079">
    <property type="component" value="Unassembled WGS sequence"/>
</dbReference>
<sequence length="176" mass="19992">MHRTSKSKWETVNGQFLVMNSFGMKRRLASMLSAGFIICLAFAGLVDGVPENCRMQSCDRPRFDSAVQDYCIPPFSESMANTDYQLKCPWPGTKRYYVELMQCLDSVGSITCCTHASYTQHLLDIHELYFSLCSLKKDPPIVILLLLAVPCSLISLLIPLLFQHYKLYETKLPHAD</sequence>
<accession>A0A553QS75</accession>
<dbReference type="GO" id="GO:0015026">
    <property type="term" value="F:coreceptor activity"/>
    <property type="evidence" value="ECO:0007669"/>
    <property type="project" value="InterPro"/>
</dbReference>
<dbReference type="GO" id="GO:0043235">
    <property type="term" value="C:receptor complex"/>
    <property type="evidence" value="ECO:0007669"/>
    <property type="project" value="TreeGrafter"/>
</dbReference>
<protein>
    <submittedName>
        <fullName evidence="12">Uncharacterized protein</fullName>
    </submittedName>
</protein>
<evidence type="ECO:0000256" key="4">
    <source>
        <dbReference type="ARBA" id="ARBA00022475"/>
    </source>
</evidence>
<evidence type="ECO:0000256" key="6">
    <source>
        <dbReference type="ARBA" id="ARBA00022729"/>
    </source>
</evidence>
<dbReference type="Pfam" id="PF04901">
    <property type="entry name" value="RAMP"/>
    <property type="match status" value="1"/>
</dbReference>
<proteinExistence type="inferred from homology"/>
<dbReference type="GO" id="GO:0032870">
    <property type="term" value="P:cellular response to hormone stimulus"/>
    <property type="evidence" value="ECO:0007669"/>
    <property type="project" value="TreeGrafter"/>
</dbReference>
<keyword evidence="13" id="KW-1185">Reference proteome</keyword>
<evidence type="ECO:0000313" key="12">
    <source>
        <dbReference type="EMBL" id="TRY92815.1"/>
    </source>
</evidence>
<dbReference type="GO" id="GO:0007186">
    <property type="term" value="P:G protein-coupled receptor signaling pathway"/>
    <property type="evidence" value="ECO:0007669"/>
    <property type="project" value="TreeGrafter"/>
</dbReference>
<dbReference type="GO" id="GO:0072659">
    <property type="term" value="P:protein localization to plasma membrane"/>
    <property type="evidence" value="ECO:0007669"/>
    <property type="project" value="TreeGrafter"/>
</dbReference>
<dbReference type="GO" id="GO:0006886">
    <property type="term" value="P:intracellular protein transport"/>
    <property type="evidence" value="ECO:0007669"/>
    <property type="project" value="InterPro"/>
</dbReference>
<evidence type="ECO:0000256" key="2">
    <source>
        <dbReference type="ARBA" id="ARBA00007087"/>
    </source>
</evidence>
<evidence type="ECO:0000256" key="8">
    <source>
        <dbReference type="ARBA" id="ARBA00023136"/>
    </source>
</evidence>
<keyword evidence="6" id="KW-0732">Signal</keyword>
<name>A0A553QS75_9TELE</name>
<keyword evidence="3" id="KW-0813">Transport</keyword>
<evidence type="ECO:0000256" key="10">
    <source>
        <dbReference type="ARBA" id="ARBA00023170"/>
    </source>
</evidence>
<evidence type="ECO:0000256" key="7">
    <source>
        <dbReference type="ARBA" id="ARBA00022989"/>
    </source>
</evidence>
<keyword evidence="8 11" id="KW-0472">Membrane</keyword>
<dbReference type="GO" id="GO:0008277">
    <property type="term" value="P:regulation of G protein-coupled receptor signaling pathway"/>
    <property type="evidence" value="ECO:0007669"/>
    <property type="project" value="InterPro"/>
</dbReference>
<dbReference type="AlphaFoldDB" id="A0A553QS75"/>
<evidence type="ECO:0000256" key="9">
    <source>
        <dbReference type="ARBA" id="ARBA00023157"/>
    </source>
</evidence>
<keyword evidence="5 11" id="KW-0812">Transmembrane</keyword>
<evidence type="ECO:0000256" key="3">
    <source>
        <dbReference type="ARBA" id="ARBA00022448"/>
    </source>
</evidence>
<dbReference type="OrthoDB" id="8846921at2759"/>